<dbReference type="InterPro" id="IPR029070">
    <property type="entry name" value="Chitinase_insertion_sf"/>
</dbReference>
<dbReference type="KEGG" id="phu:Phum_PHUM303030"/>
<dbReference type="InterPro" id="IPR002557">
    <property type="entry name" value="Chitin-bd_dom"/>
</dbReference>
<dbReference type="GO" id="GO:0005975">
    <property type="term" value="P:carbohydrate metabolic process"/>
    <property type="evidence" value="ECO:0007669"/>
    <property type="project" value="InterPro"/>
</dbReference>
<feature type="compositionally biased region" description="Polar residues" evidence="3">
    <location>
        <begin position="972"/>
        <end position="1015"/>
    </location>
</feature>
<feature type="region of interest" description="Disordered" evidence="3">
    <location>
        <begin position="935"/>
        <end position="1015"/>
    </location>
</feature>
<feature type="compositionally biased region" description="Polar residues" evidence="3">
    <location>
        <begin position="857"/>
        <end position="871"/>
    </location>
</feature>
<gene>
    <name evidence="7" type="primary">8239162</name>
    <name evidence="6" type="ORF">Phum_PHUM303030</name>
</gene>
<evidence type="ECO:0000259" key="5">
    <source>
        <dbReference type="PROSITE" id="PS50940"/>
    </source>
</evidence>
<evidence type="ECO:0000313" key="7">
    <source>
        <dbReference type="EnsemblMetazoa" id="PHUM303030-PA"/>
    </source>
</evidence>
<dbReference type="GeneID" id="8239162"/>
<dbReference type="eggNOG" id="KOG2806">
    <property type="taxonomic scope" value="Eukaryota"/>
</dbReference>
<dbReference type="Pfam" id="PF01607">
    <property type="entry name" value="CBM_14"/>
    <property type="match status" value="2"/>
</dbReference>
<dbReference type="PROSITE" id="PS50940">
    <property type="entry name" value="CHIT_BIND_II"/>
    <property type="match status" value="2"/>
</dbReference>
<dbReference type="SMART" id="SM00494">
    <property type="entry name" value="ChtBD2"/>
    <property type="match status" value="2"/>
</dbReference>
<dbReference type="RefSeq" id="XP_002427218.1">
    <property type="nucleotide sequence ID" value="XM_002427173.1"/>
</dbReference>
<feature type="domain" description="Chitin-binding type-2" evidence="5">
    <location>
        <begin position="2540"/>
        <end position="2601"/>
    </location>
</feature>
<reference evidence="7" key="3">
    <citation type="submission" date="2021-02" db="UniProtKB">
        <authorList>
            <consortium name="EnsemblMetazoa"/>
        </authorList>
    </citation>
    <scope>IDENTIFICATION</scope>
    <source>
        <strain evidence="7">USDA</strain>
    </source>
</reference>
<feature type="compositionally biased region" description="Polar residues" evidence="3">
    <location>
        <begin position="894"/>
        <end position="905"/>
    </location>
</feature>
<feature type="region of interest" description="Disordered" evidence="3">
    <location>
        <begin position="845"/>
        <end position="880"/>
    </location>
</feature>
<dbReference type="PROSITE" id="PS50268">
    <property type="entry name" value="CADHERIN_2"/>
    <property type="match status" value="1"/>
</dbReference>
<feature type="region of interest" description="Disordered" evidence="3">
    <location>
        <begin position="84"/>
        <end position="107"/>
    </location>
</feature>
<proteinExistence type="predicted"/>
<dbReference type="Gene3D" id="2.170.140.10">
    <property type="entry name" value="Chitin binding domain"/>
    <property type="match status" value="2"/>
</dbReference>
<dbReference type="OrthoDB" id="76388at2759"/>
<dbReference type="GO" id="GO:0007156">
    <property type="term" value="P:homophilic cell adhesion via plasma membrane adhesion molecules"/>
    <property type="evidence" value="ECO:0007669"/>
    <property type="project" value="InterPro"/>
</dbReference>
<dbReference type="Proteomes" id="UP000009046">
    <property type="component" value="Unassembled WGS sequence"/>
</dbReference>
<feature type="domain" description="Cadherin" evidence="4">
    <location>
        <begin position="1901"/>
        <end position="2006"/>
    </location>
</feature>
<accession>E0VM74</accession>
<keyword evidence="8" id="KW-1185">Reference proteome</keyword>
<dbReference type="GO" id="GO:0005576">
    <property type="term" value="C:extracellular region"/>
    <property type="evidence" value="ECO:0007669"/>
    <property type="project" value="InterPro"/>
</dbReference>
<evidence type="ECO:0000256" key="1">
    <source>
        <dbReference type="PROSITE-ProRule" id="PRU00043"/>
    </source>
</evidence>
<dbReference type="GO" id="GO:0016020">
    <property type="term" value="C:membrane"/>
    <property type="evidence" value="ECO:0007669"/>
    <property type="project" value="InterPro"/>
</dbReference>
<dbReference type="Gene3D" id="3.10.50.10">
    <property type="match status" value="1"/>
</dbReference>
<feature type="compositionally biased region" description="Low complexity" evidence="3">
    <location>
        <begin position="2053"/>
        <end position="2064"/>
    </location>
</feature>
<protein>
    <submittedName>
        <fullName evidence="6 7">Chitinase, putative</fullName>
    </submittedName>
</protein>
<feature type="region of interest" description="Disordered" evidence="3">
    <location>
        <begin position="2053"/>
        <end position="2076"/>
    </location>
</feature>
<feature type="compositionally biased region" description="Polar residues" evidence="3">
    <location>
        <begin position="88"/>
        <end position="107"/>
    </location>
</feature>
<evidence type="ECO:0000256" key="2">
    <source>
        <dbReference type="SAM" id="Coils"/>
    </source>
</evidence>
<feature type="compositionally biased region" description="Polar residues" evidence="3">
    <location>
        <begin position="2434"/>
        <end position="2449"/>
    </location>
</feature>
<keyword evidence="2" id="KW-0175">Coiled coil</keyword>
<dbReference type="InterPro" id="IPR036508">
    <property type="entry name" value="Chitin-bd_dom_sf"/>
</dbReference>
<feature type="compositionally biased region" description="Polar residues" evidence="3">
    <location>
        <begin position="2065"/>
        <end position="2076"/>
    </location>
</feature>
<evidence type="ECO:0000256" key="3">
    <source>
        <dbReference type="SAM" id="MobiDB-lite"/>
    </source>
</evidence>
<dbReference type="InterPro" id="IPR002126">
    <property type="entry name" value="Cadherin-like_dom"/>
</dbReference>
<dbReference type="CTD" id="8239162"/>
<dbReference type="VEuPathDB" id="VectorBase:PHUM303030"/>
<dbReference type="SUPFAM" id="SSF57625">
    <property type="entry name" value="Invertebrate chitin-binding proteins"/>
    <property type="match status" value="2"/>
</dbReference>
<organism>
    <name type="scientific">Pediculus humanus subsp. corporis</name>
    <name type="common">Body louse</name>
    <dbReference type="NCBI Taxonomy" id="121224"/>
    <lineage>
        <taxon>Eukaryota</taxon>
        <taxon>Metazoa</taxon>
        <taxon>Ecdysozoa</taxon>
        <taxon>Arthropoda</taxon>
        <taxon>Hexapoda</taxon>
        <taxon>Insecta</taxon>
        <taxon>Pterygota</taxon>
        <taxon>Neoptera</taxon>
        <taxon>Paraneoptera</taxon>
        <taxon>Psocodea</taxon>
        <taxon>Troctomorpha</taxon>
        <taxon>Phthiraptera</taxon>
        <taxon>Anoplura</taxon>
        <taxon>Pediculidae</taxon>
        <taxon>Pediculus</taxon>
    </lineage>
</organism>
<keyword evidence="1" id="KW-0106">Calcium</keyword>
<dbReference type="GO" id="GO:0005509">
    <property type="term" value="F:calcium ion binding"/>
    <property type="evidence" value="ECO:0007669"/>
    <property type="project" value="UniProtKB-UniRule"/>
</dbReference>
<evidence type="ECO:0000313" key="8">
    <source>
        <dbReference type="Proteomes" id="UP000009046"/>
    </source>
</evidence>
<dbReference type="OMA" id="AVRGKCY"/>
<dbReference type="EMBL" id="DS235293">
    <property type="protein sequence ID" value="EEB14480.1"/>
    <property type="molecule type" value="Genomic_DNA"/>
</dbReference>
<dbReference type="EnsemblMetazoa" id="PHUM303030-RA">
    <property type="protein sequence ID" value="PHUM303030-PA"/>
    <property type="gene ID" value="PHUM303030"/>
</dbReference>
<dbReference type="InParanoid" id="E0VM74"/>
<feature type="region of interest" description="Disordered" evidence="3">
    <location>
        <begin position="2434"/>
        <end position="2471"/>
    </location>
</feature>
<feature type="compositionally biased region" description="Polar residues" evidence="3">
    <location>
        <begin position="945"/>
        <end position="965"/>
    </location>
</feature>
<name>E0VM74_PEDHC</name>
<feature type="compositionally biased region" description="Polar residues" evidence="3">
    <location>
        <begin position="2383"/>
        <end position="2395"/>
    </location>
</feature>
<dbReference type="Pfam" id="PF00704">
    <property type="entry name" value="Glyco_hydro_18"/>
    <property type="match status" value="1"/>
</dbReference>
<reference evidence="6" key="1">
    <citation type="submission" date="2007-04" db="EMBL/GenBank/DDBJ databases">
        <title>Annotation of Pediculus humanus corporis strain USDA.</title>
        <authorList>
            <person name="Kirkness E."/>
            <person name="Hannick L."/>
            <person name="Hass B."/>
            <person name="Bruggner R."/>
            <person name="Lawson D."/>
            <person name="Bidwell S."/>
            <person name="Joardar V."/>
            <person name="Caler E."/>
            <person name="Walenz B."/>
            <person name="Inman J."/>
            <person name="Schobel S."/>
            <person name="Galinsky K."/>
            <person name="Amedeo P."/>
            <person name="Strausberg R."/>
        </authorList>
    </citation>
    <scope>NUCLEOTIDE SEQUENCE</scope>
    <source>
        <strain evidence="6">USDA</strain>
    </source>
</reference>
<dbReference type="InterPro" id="IPR001223">
    <property type="entry name" value="Glyco_hydro18_cat"/>
</dbReference>
<dbReference type="Gene3D" id="3.20.20.80">
    <property type="entry name" value="Glycosidases"/>
    <property type="match status" value="1"/>
</dbReference>
<evidence type="ECO:0000259" key="4">
    <source>
        <dbReference type="PROSITE" id="PS50268"/>
    </source>
</evidence>
<evidence type="ECO:0000313" key="6">
    <source>
        <dbReference type="EMBL" id="EEB14480.1"/>
    </source>
</evidence>
<dbReference type="GO" id="GO:0008061">
    <property type="term" value="F:chitin binding"/>
    <property type="evidence" value="ECO:0007669"/>
    <property type="project" value="InterPro"/>
</dbReference>
<feature type="region of interest" description="Disordered" evidence="3">
    <location>
        <begin position="2365"/>
        <end position="2395"/>
    </location>
</feature>
<feature type="region of interest" description="Disordered" evidence="3">
    <location>
        <begin position="894"/>
        <end position="916"/>
    </location>
</feature>
<feature type="coiled-coil region" evidence="2">
    <location>
        <begin position="730"/>
        <end position="760"/>
    </location>
</feature>
<reference evidence="6" key="2">
    <citation type="submission" date="2007-04" db="EMBL/GenBank/DDBJ databases">
        <title>The genome of the human body louse.</title>
        <authorList>
            <consortium name="The Human Body Louse Genome Consortium"/>
            <person name="Kirkness E."/>
            <person name="Walenz B."/>
            <person name="Hass B."/>
            <person name="Bruggner R."/>
            <person name="Strausberg R."/>
        </authorList>
    </citation>
    <scope>NUCLEOTIDE SEQUENCE</scope>
    <source>
        <strain evidence="6">USDA</strain>
    </source>
</reference>
<dbReference type="HOGENOM" id="CLU_232028_0_0_1"/>
<feature type="domain" description="Chitin-binding type-2" evidence="5">
    <location>
        <begin position="354"/>
        <end position="418"/>
    </location>
</feature>
<dbReference type="EMBL" id="AAZO01003524">
    <property type="status" value="NOT_ANNOTATED_CDS"/>
    <property type="molecule type" value="Genomic_DNA"/>
</dbReference>
<sequence length="2606" mass="283728">MKTNEINTLLQEYDFDGIELNFEFSTETNGLKDSYTSFVKNLNLVFKIFFYYDKADRQSQRRRIKRNGYDVIESQADDITTKAYPTQAPKTGTSKTQSIKSTTVNPKETSVKIREKKNVDNVDDKNETIFEDFTTTDSEQDPNDLEKIKKCENGFILILRLPVELEIIGKKYDLKSLSKYADILSISTHNITNKNEDGFTYHPSRLMGLSDDSILDFLLGMGTIKSKIVISIPATALKFKLKNIDKNTPRSPSVSSPQIIDQFNLCSLFKNKNWTLERDEDLTAPYAYSGEEWIAFEDEISFDQYSDEFTVFEYDCPAGLAFDERWEVCVWPGSLPNGAPCTGSSEIAPVPRSHYNCPSQEGFYGDPENCRWFFACLDHTRDGVTPLTAYEFRCPFGLVFNEEKLACDWPWIVGSCGQKGSSGYVKLSSGVQSNVFINGGNLESSLGQYDQNRGNGAINGFGKGFGNSFQGREQTPTYNGDNSARDYIASQFDNENRQRGSFASYPDYKVSGGRIQNTEGLVLHDSLNLSGFSGNFGSKSKPTTDFSGSDFGQGSFLSNNNAGGLNFEKTDLKYDIKNVGGSSNTNEVTIPSTTAKPYSTPAFISHIDKDKSVNYVKGTSDSSPQTYSSSNDLYKSKEIYNQKFNAGKKGGYSVSEPSDGDEQLQPLNYFKNEQHSSSAVLQTDNNNNNYYQHFGVPNSNVDSSSELLKTKNLQKFYLGNFDGTQQGQNIGNSEEQYKNLNNLYNEAKSTTSNLKILQQQQINAFNGNAENDHRTNLVGTYGSVSSSDFNSGRFEITAPHTAEGEYQAPVTVTGTTVNGYQGASSLDNTKNGYHGATFSGNTGSTYHSETLPGTPGNEYQSITSPDFTGSKYQGDAVLDSNKNNENTAQILTVGHSQQSETSFTGGLNGPSAPGFNTGTSYKEYGFNKVENSQNSAFGQLGGSGQDLNTYTASNSGQQSDSFNGSPNPPNLGFNSENFHNTHQQSGIVFKNPQSSQTGTLGSLHSSSQVSGPQTSGFVTISSNPITTGYSTNSHQQQLGSFNSNNANGQNFGYGNQGSNFHAVYSQQSQKQSINAFGSNPSVSGLNGGSNSQILNNLNSGHLLNSHVLSTGSLGQQTNSFNGPIGSTASVYNGGNAYKQPTSNFGPNVKSAYEQHTAYVFVPQNTNTFSGNNAVHQPKSNLFGNQHGVTTPASQSQILSYGYNNNLSPAGATNSFGKHLNINTENQNLNSHTSYNNIQGQSLNSLGFGQSVTDTGSQTGSAYEQHSGYIDSGRSQVSYGFNKNNVQDYQSNSFGFGPQTAYEQHTGYMNQNEVNTYKQKYNVGENQNKYSGFNVVPSLTNNSSLFSTNNNLKENFKAAISGDFTFTTPSASFVSPSVTPAYDIQSINKVNGANVVSQQSLLSGNKIQSYQAGINGAFNNGNIEKPNLPLSPEPLNPDLINFKYKSQPNIKLSNYGAPSAQDVGLPSGFEKFGENGNFDSNSQLISFKDRPFPKIIFKQKENSEIIYNVPGRALNEENKVQNPLDVIYVNHPEGSKQTSHLGSNDNGLKNTDNAHTGGLFYNTPIVVPSNVLPNSFKNYNKNIITTSQNYGSSISNVFVSKTANSGNQGSEEGGKFSVTSQINPGEKDEENNFAQFKNDGRTHLTNQYNQGNLQVSYTASKSSPGIHLSSPRPFNYKGQTGVLENNDDGKVEINNLQSFSHGSGNLKFSTPESPQSGKFGGSTESSVYKYSTGTPKATVSSVNFVATPTSHQFNQGVSVPSGFTSSSPTTPSPSLYNHNFPSTTQQITTQFSPSQSSGELVSKFSIDSSLSKSLTASAGNYKTEEHVGKYATGTGQSIHSENSGSQPFVPVSFIPSHSNVLSTGSHYSSVQHSDIASKTAFPQQSFRGSKDFSDSQNYAAPAIHQTEQTHQEVSYDIISQKPADVVVITSKAFANNGLNGVSQFTEPTVKESPNQYLPPGNSYNLPVQSTSSPAFSVTPTQSIQVVSVSDDKSTYNSNVQHIANPGFEIEQQKLISQEIQINFQENTDSTHNEGGTLFHKTSNIQLHSTPPHFVSSTTVQTPTSQNDVNLFSPSSTESSKTYITSLSKKPGKFFGYFESQKVSSESGEISDTQKHRDSQGKALFQPSSLYVNVPGSRGSGSIVAYDGTQNFSTGHSFDYGLKNSINANAKIPLPSEEYFGNENLKSTDFGVSTSSGSVSSEDINSDIVSSKTRFQGGITKDYLGKNEGQSGNQQYQDQYSGRYGKVINYHSGKFDENRNGGGLSAATNGKFGGKYEAKEEHHEFPVSYLPATNKYEEYIIENNNNYGAKSKTPGSAGIAVNFNNAKVENDKKSIIVVSQVSDANPILIDKLAGQCSCQSNVLDLRGKKQKSSDASLRRRKPKNRYQTQESPSSKVNGQYNVVVVPDSENVDYVGSSTQSLKNDFASTTAAYESITSSSVPPETNLKNNGDVNGVGNAKKPNRGKARYLPPLLSPNDGRYQDTYLLSPISANQLVENGGFGAEESRTQNEIRGRPSKTYAGAAFDRYGPGGWRSLDETLQGSVDCQRTGLFRHPKYCNKFYACHWDPWEEKFTLHVFNCPIRLTYDTSISACNWPVGGPACADDNLLV</sequence>